<proteinExistence type="predicted"/>
<reference evidence="1 2" key="1">
    <citation type="submission" date="2019-11" db="EMBL/GenBank/DDBJ databases">
        <title>Whole genome sequence of Haloferax sp. MBLA0078.</title>
        <authorList>
            <person name="Seo M.-J."/>
            <person name="Cho E.-S."/>
        </authorList>
    </citation>
    <scope>NUCLEOTIDE SEQUENCE [LARGE SCALE GENOMIC DNA]</scope>
    <source>
        <strain evidence="1 2">MBLA0078</strain>
    </source>
</reference>
<evidence type="ECO:0000313" key="2">
    <source>
        <dbReference type="Proteomes" id="UP000443423"/>
    </source>
</evidence>
<dbReference type="RefSeq" id="WP_151111500.1">
    <property type="nucleotide sequence ID" value="NZ_WKJQ01000001.1"/>
</dbReference>
<evidence type="ECO:0000313" key="1">
    <source>
        <dbReference type="EMBL" id="MRW96786.1"/>
    </source>
</evidence>
<name>A0A6A8G9J5_9EURY</name>
<gene>
    <name evidence="1" type="ORF">GJR99_09390</name>
</gene>
<dbReference type="AlphaFoldDB" id="A0A6A8G9J5"/>
<accession>A0A6A8G9J5</accession>
<sequence length="169" mass="19338">MFDSDSEETEQNKTLMRQANYLSHKCDTIIDDWHEFGTMGAIKDDLNLFIITTHAAIEDVTTHIIIRHVIDEQFTDAAFDYVYSSMSQSHREQLLAECGILSDTTRGRLGEFRGLRNSVAHVPFVQLNWKDQNIEEKLVNATKALERLTHAALDEGRITEIVQRDDEGV</sequence>
<organism evidence="1 2">
    <name type="scientific">Haloferax marinum</name>
    <dbReference type="NCBI Taxonomy" id="2666143"/>
    <lineage>
        <taxon>Archaea</taxon>
        <taxon>Methanobacteriati</taxon>
        <taxon>Methanobacteriota</taxon>
        <taxon>Stenosarchaea group</taxon>
        <taxon>Halobacteria</taxon>
        <taxon>Halobacteriales</taxon>
        <taxon>Haloferacaceae</taxon>
        <taxon>Haloferax</taxon>
    </lineage>
</organism>
<keyword evidence="2" id="KW-1185">Reference proteome</keyword>
<dbReference type="Proteomes" id="UP000443423">
    <property type="component" value="Unassembled WGS sequence"/>
</dbReference>
<dbReference type="OrthoDB" id="350751at2157"/>
<protein>
    <submittedName>
        <fullName evidence="1">Uncharacterized protein</fullName>
    </submittedName>
</protein>
<dbReference type="EMBL" id="WKJQ01000001">
    <property type="protein sequence ID" value="MRW96786.1"/>
    <property type="molecule type" value="Genomic_DNA"/>
</dbReference>
<comment type="caution">
    <text evidence="1">The sequence shown here is derived from an EMBL/GenBank/DDBJ whole genome shotgun (WGS) entry which is preliminary data.</text>
</comment>